<keyword evidence="1 2" id="KW-0597">Phosphoprotein</keyword>
<organism evidence="4 5">
    <name type="scientific">Pseudomonas meliae</name>
    <dbReference type="NCBI Taxonomy" id="86176"/>
    <lineage>
        <taxon>Bacteria</taxon>
        <taxon>Pseudomonadati</taxon>
        <taxon>Pseudomonadota</taxon>
        <taxon>Gammaproteobacteria</taxon>
        <taxon>Pseudomonadales</taxon>
        <taxon>Pseudomonadaceae</taxon>
        <taxon>Pseudomonas</taxon>
    </lineage>
</organism>
<dbReference type="PANTHER" id="PTHR44591">
    <property type="entry name" value="STRESS RESPONSE REGULATOR PROTEIN 1"/>
    <property type="match status" value="1"/>
</dbReference>
<dbReference type="SUPFAM" id="SSF52172">
    <property type="entry name" value="CheY-like"/>
    <property type="match status" value="1"/>
</dbReference>
<dbReference type="SMART" id="SM00448">
    <property type="entry name" value="REC"/>
    <property type="match status" value="1"/>
</dbReference>
<gene>
    <name evidence="4" type="ORF">ALO64_00212</name>
</gene>
<dbReference type="Gene3D" id="3.40.50.2300">
    <property type="match status" value="1"/>
</dbReference>
<dbReference type="PANTHER" id="PTHR44591:SF25">
    <property type="entry name" value="CHEMOTAXIS TWO-COMPONENT RESPONSE REGULATOR"/>
    <property type="match status" value="1"/>
</dbReference>
<dbReference type="EMBL" id="LJQT01000145">
    <property type="protein sequence ID" value="KPX91705.1"/>
    <property type="molecule type" value="Genomic_DNA"/>
</dbReference>
<evidence type="ECO:0000313" key="5">
    <source>
        <dbReference type="Proteomes" id="UP000050455"/>
    </source>
</evidence>
<comment type="caution">
    <text evidence="4">The sequence shown here is derived from an EMBL/GenBank/DDBJ whole genome shotgun (WGS) entry which is preliminary data.</text>
</comment>
<evidence type="ECO:0000256" key="2">
    <source>
        <dbReference type="PROSITE-ProRule" id="PRU00169"/>
    </source>
</evidence>
<evidence type="ECO:0000313" key="4">
    <source>
        <dbReference type="EMBL" id="KPX91705.1"/>
    </source>
</evidence>
<sequence length="122" mass="13031">MPKSVLVVDDSSSVRQVVGIALKSAGYDVIEACDGKDALGKLTGQKVHLIISDVNMPNMDGITFVKEVKKLASYKFTPIIMLTTESQESKKAEGQAAGAKAWVVKPFQPAQMLAAVSKLILP</sequence>
<proteinExistence type="predicted"/>
<dbReference type="InterPro" id="IPR011006">
    <property type="entry name" value="CheY-like_superfamily"/>
</dbReference>
<dbReference type="AlphaFoldDB" id="A0A0P9UQP5"/>
<dbReference type="CDD" id="cd17562">
    <property type="entry name" value="REC_CheY4-like"/>
    <property type="match status" value="1"/>
</dbReference>
<name>A0A0P9UQP5_9PSED</name>
<dbReference type="GO" id="GO:0000160">
    <property type="term" value="P:phosphorelay signal transduction system"/>
    <property type="evidence" value="ECO:0007669"/>
    <property type="project" value="InterPro"/>
</dbReference>
<dbReference type="Pfam" id="PF00072">
    <property type="entry name" value="Response_reg"/>
    <property type="match status" value="1"/>
</dbReference>
<accession>A0A0P9UQP5</accession>
<feature type="modified residue" description="4-aspartylphosphate" evidence="2">
    <location>
        <position position="53"/>
    </location>
</feature>
<feature type="domain" description="Response regulatory" evidence="3">
    <location>
        <begin position="4"/>
        <end position="120"/>
    </location>
</feature>
<keyword evidence="5" id="KW-1185">Reference proteome</keyword>
<dbReference type="InterPro" id="IPR001789">
    <property type="entry name" value="Sig_transdc_resp-reg_receiver"/>
</dbReference>
<dbReference type="RefSeq" id="WP_044344946.1">
    <property type="nucleotide sequence ID" value="NZ_JYHE01000098.1"/>
</dbReference>
<dbReference type="Proteomes" id="UP000050455">
    <property type="component" value="Unassembled WGS sequence"/>
</dbReference>
<evidence type="ECO:0000259" key="3">
    <source>
        <dbReference type="PROSITE" id="PS50110"/>
    </source>
</evidence>
<evidence type="ECO:0000256" key="1">
    <source>
        <dbReference type="ARBA" id="ARBA00022553"/>
    </source>
</evidence>
<dbReference type="PROSITE" id="PS50110">
    <property type="entry name" value="RESPONSE_REGULATORY"/>
    <property type="match status" value="1"/>
</dbReference>
<reference evidence="4 5" key="1">
    <citation type="submission" date="2015-09" db="EMBL/GenBank/DDBJ databases">
        <title>Genome announcement of multiple Pseudomonas syringae strains.</title>
        <authorList>
            <person name="Thakur S."/>
            <person name="Wang P.W."/>
            <person name="Gong Y."/>
            <person name="Weir B.S."/>
            <person name="Guttman D.S."/>
        </authorList>
    </citation>
    <scope>NUCLEOTIDE SEQUENCE [LARGE SCALE GENOMIC DNA]</scope>
    <source>
        <strain evidence="4 5">ICMP6289</strain>
    </source>
</reference>
<dbReference type="InterPro" id="IPR050595">
    <property type="entry name" value="Bact_response_regulator"/>
</dbReference>
<dbReference type="PATRIC" id="fig|86176.4.peg.229"/>
<protein>
    <submittedName>
        <fullName evidence="4">Chemotaxis protein CheY</fullName>
    </submittedName>
</protein>